<dbReference type="OrthoDB" id="4939279at2759"/>
<dbReference type="HOGENOM" id="CLU_1949333_0_0_1"/>
<protein>
    <recommendedName>
        <fullName evidence="5">Cell wall protein</fullName>
    </recommendedName>
</protein>
<feature type="chain" id="PRO_5003239130" description="Cell wall protein" evidence="2">
    <location>
        <begin position="18"/>
        <end position="115"/>
    </location>
</feature>
<evidence type="ECO:0000256" key="2">
    <source>
        <dbReference type="SAM" id="SignalP"/>
    </source>
</evidence>
<dbReference type="KEGG" id="maw:19252267"/>
<sequence length="115" mass="12575">MKFSYTLVAALVGVAAASPLGEPSLSKRVDKDKVKSEIQELNNLIEKFQQAKDERQKSTGDGWQQTIDLLKERAAAIEAAPDDKLVEEINKLDEPIGRIRNSRDGAVSSTGLHGE</sequence>
<evidence type="ECO:0000313" key="4">
    <source>
        <dbReference type="Proteomes" id="UP000002499"/>
    </source>
</evidence>
<evidence type="ECO:0000256" key="1">
    <source>
        <dbReference type="SAM" id="Coils"/>
    </source>
</evidence>
<dbReference type="eggNOG" id="ENOG502RNKE">
    <property type="taxonomic scope" value="Eukaryota"/>
</dbReference>
<evidence type="ECO:0000313" key="3">
    <source>
        <dbReference type="EMBL" id="EFY86004.1"/>
    </source>
</evidence>
<evidence type="ECO:0008006" key="5">
    <source>
        <dbReference type="Google" id="ProtNLM"/>
    </source>
</evidence>
<keyword evidence="4" id="KW-1185">Reference proteome</keyword>
<dbReference type="Proteomes" id="UP000002499">
    <property type="component" value="Unassembled WGS sequence"/>
</dbReference>
<reference evidence="3 4" key="1">
    <citation type="journal article" date="2011" name="PLoS Genet.">
        <title>Genome sequencing and comparative transcriptomics of the model entomopathogenic fungi Metarhizium anisopliae and M. acridum.</title>
        <authorList>
            <person name="Gao Q."/>
            <person name="Jin K."/>
            <person name="Ying S.H."/>
            <person name="Zhang Y."/>
            <person name="Xiao G."/>
            <person name="Shang Y."/>
            <person name="Duan Z."/>
            <person name="Hu X."/>
            <person name="Xie X.Q."/>
            <person name="Zhou G."/>
            <person name="Peng G."/>
            <person name="Luo Z."/>
            <person name="Huang W."/>
            <person name="Wang B."/>
            <person name="Fang W."/>
            <person name="Wang S."/>
            <person name="Zhong Y."/>
            <person name="Ma L.J."/>
            <person name="St Leger R.J."/>
            <person name="Zhao G.P."/>
            <person name="Pei Y."/>
            <person name="Feng M.G."/>
            <person name="Xia Y."/>
            <person name="Wang C."/>
        </authorList>
    </citation>
    <scope>NUCLEOTIDE SEQUENCE [LARGE SCALE GENOMIC DNA]</scope>
    <source>
        <strain evidence="3 4">CQMa 102</strain>
    </source>
</reference>
<dbReference type="InParanoid" id="E9EDK8"/>
<dbReference type="EMBL" id="GL698559">
    <property type="protein sequence ID" value="EFY86004.1"/>
    <property type="molecule type" value="Genomic_DNA"/>
</dbReference>
<proteinExistence type="predicted"/>
<organism evidence="4">
    <name type="scientific">Metarhizium acridum (strain CQMa 102)</name>
    <dbReference type="NCBI Taxonomy" id="655827"/>
    <lineage>
        <taxon>Eukaryota</taxon>
        <taxon>Fungi</taxon>
        <taxon>Dikarya</taxon>
        <taxon>Ascomycota</taxon>
        <taxon>Pezizomycotina</taxon>
        <taxon>Sordariomycetes</taxon>
        <taxon>Hypocreomycetidae</taxon>
        <taxon>Hypocreales</taxon>
        <taxon>Clavicipitaceae</taxon>
        <taxon>Metarhizium</taxon>
    </lineage>
</organism>
<keyword evidence="1" id="KW-0175">Coiled coil</keyword>
<accession>E9EDK8</accession>
<gene>
    <name evidence="3" type="ORF">MAC_07956</name>
</gene>
<keyword evidence="2" id="KW-0732">Signal</keyword>
<dbReference type="GeneID" id="19252267"/>
<feature type="coiled-coil region" evidence="1">
    <location>
        <begin position="31"/>
        <end position="61"/>
    </location>
</feature>
<feature type="signal peptide" evidence="2">
    <location>
        <begin position="1"/>
        <end position="17"/>
    </location>
</feature>
<name>E9EDK8_METAQ</name>
<dbReference type="AlphaFoldDB" id="E9EDK8"/>